<evidence type="ECO:0000256" key="2">
    <source>
        <dbReference type="ARBA" id="ARBA00022448"/>
    </source>
</evidence>
<organism evidence="6 7">
    <name type="scientific">Polaromonas jejuensis</name>
    <dbReference type="NCBI Taxonomy" id="457502"/>
    <lineage>
        <taxon>Bacteria</taxon>
        <taxon>Pseudomonadati</taxon>
        <taxon>Pseudomonadota</taxon>
        <taxon>Betaproteobacteria</taxon>
        <taxon>Burkholderiales</taxon>
        <taxon>Comamonadaceae</taxon>
        <taxon>Polaromonas</taxon>
    </lineage>
</organism>
<gene>
    <name evidence="6" type="ORF">ACFPP7_03710</name>
</gene>
<keyword evidence="4" id="KW-0029">Amino-acid transport</keyword>
<reference evidence="7" key="1">
    <citation type="journal article" date="2019" name="Int. J. Syst. Evol. Microbiol.">
        <title>The Global Catalogue of Microorganisms (GCM) 10K type strain sequencing project: providing services to taxonomists for standard genome sequencing and annotation.</title>
        <authorList>
            <consortium name="The Broad Institute Genomics Platform"/>
            <consortium name="The Broad Institute Genome Sequencing Center for Infectious Disease"/>
            <person name="Wu L."/>
            <person name="Ma J."/>
        </authorList>
    </citation>
    <scope>NUCLEOTIDE SEQUENCE [LARGE SCALE GENOMIC DNA]</scope>
    <source>
        <strain evidence="7">CGMCC 4.7277</strain>
    </source>
</reference>
<proteinExistence type="inferred from homology"/>
<dbReference type="EMBL" id="JBHSMX010000008">
    <property type="protein sequence ID" value="MFC5520023.1"/>
    <property type="molecule type" value="Genomic_DNA"/>
</dbReference>
<dbReference type="InterPro" id="IPR028082">
    <property type="entry name" value="Peripla_BP_I"/>
</dbReference>
<dbReference type="RefSeq" id="WP_068833837.1">
    <property type="nucleotide sequence ID" value="NZ_JBHSMX010000008.1"/>
</dbReference>
<dbReference type="SUPFAM" id="SSF53822">
    <property type="entry name" value="Periplasmic binding protein-like I"/>
    <property type="match status" value="1"/>
</dbReference>
<dbReference type="InterPro" id="IPR000709">
    <property type="entry name" value="Leu_Ile_Val-bd"/>
</dbReference>
<dbReference type="InterPro" id="IPR051010">
    <property type="entry name" value="BCAA_transport"/>
</dbReference>
<name>A0ABW0Q5S6_9BURK</name>
<evidence type="ECO:0000313" key="6">
    <source>
        <dbReference type="EMBL" id="MFC5520023.1"/>
    </source>
</evidence>
<evidence type="ECO:0000259" key="5">
    <source>
        <dbReference type="Pfam" id="PF13458"/>
    </source>
</evidence>
<sequence>MTNVFGRITLSLALVGVQAIAGAQPIPIAGLVELSGSGATAGTNFDNGVKLAIKEINAAGGFSGRKFDYTAWDTQTQPGVAKSLAAKAVDQGVPLVIGPVFSGSILVSMNETRRAEIPNIIGGEAAQITQQGNPYVLRSSFTQAAAMPKVVSYIANSVKARSVAVIYVNNDFGKGGRDAITKEFQAAGIKVAADISTEPGQLDFSSAVLKAKQAQADALFIYTNEEESARALKELRKQGYDKPIIGESTLANDKVIELAGDAANGVIAHVGLTPDAPNPTVQAFSKRYQMEYKLKPDHNAMKGYTGMHAAKAIFDKIGKIDPKAFAAAMHTASLSAKDYPGVLFDVRYDAKGDLDRESFIVKIVNGRAQVIETLKPVAR</sequence>
<dbReference type="PRINTS" id="PR00337">
    <property type="entry name" value="LEUILEVALBP"/>
</dbReference>
<protein>
    <submittedName>
        <fullName evidence="6">ABC transporter substrate-binding protein</fullName>
    </submittedName>
</protein>
<dbReference type="Gene3D" id="3.40.50.2300">
    <property type="match status" value="2"/>
</dbReference>
<accession>A0ABW0Q5S6</accession>
<keyword evidence="3" id="KW-0732">Signal</keyword>
<dbReference type="Pfam" id="PF13458">
    <property type="entry name" value="Peripla_BP_6"/>
    <property type="match status" value="1"/>
</dbReference>
<evidence type="ECO:0000256" key="1">
    <source>
        <dbReference type="ARBA" id="ARBA00010062"/>
    </source>
</evidence>
<dbReference type="PANTHER" id="PTHR30483">
    <property type="entry name" value="LEUCINE-SPECIFIC-BINDING PROTEIN"/>
    <property type="match status" value="1"/>
</dbReference>
<feature type="domain" description="Leucine-binding protein" evidence="5">
    <location>
        <begin position="25"/>
        <end position="365"/>
    </location>
</feature>
<comment type="caution">
    <text evidence="6">The sequence shown here is derived from an EMBL/GenBank/DDBJ whole genome shotgun (WGS) entry which is preliminary data.</text>
</comment>
<evidence type="ECO:0000256" key="3">
    <source>
        <dbReference type="ARBA" id="ARBA00022729"/>
    </source>
</evidence>
<dbReference type="PANTHER" id="PTHR30483:SF6">
    <property type="entry name" value="PERIPLASMIC BINDING PROTEIN OF ABC TRANSPORTER FOR NATURAL AMINO ACIDS"/>
    <property type="match status" value="1"/>
</dbReference>
<evidence type="ECO:0000256" key="4">
    <source>
        <dbReference type="ARBA" id="ARBA00022970"/>
    </source>
</evidence>
<evidence type="ECO:0000313" key="7">
    <source>
        <dbReference type="Proteomes" id="UP001596084"/>
    </source>
</evidence>
<keyword evidence="2" id="KW-0813">Transport</keyword>
<dbReference type="InterPro" id="IPR028081">
    <property type="entry name" value="Leu-bd"/>
</dbReference>
<comment type="similarity">
    <text evidence="1">Belongs to the leucine-binding protein family.</text>
</comment>
<dbReference type="Proteomes" id="UP001596084">
    <property type="component" value="Unassembled WGS sequence"/>
</dbReference>
<keyword evidence="7" id="KW-1185">Reference proteome</keyword>